<accession>A0A1Q9EVG6</accession>
<comment type="caution">
    <text evidence="2">The sequence shown here is derived from an EMBL/GenBank/DDBJ whole genome shotgun (WGS) entry which is preliminary data.</text>
</comment>
<feature type="transmembrane region" description="Helical" evidence="1">
    <location>
        <begin position="225"/>
        <end position="244"/>
    </location>
</feature>
<dbReference type="Pfam" id="PF05768">
    <property type="entry name" value="Glrx-like"/>
    <property type="match status" value="1"/>
</dbReference>
<protein>
    <submittedName>
        <fullName evidence="2">Glutaredoxin-like protein C5orf63-like</fullName>
    </submittedName>
</protein>
<dbReference type="InterPro" id="IPR036249">
    <property type="entry name" value="Thioredoxin-like_sf"/>
</dbReference>
<dbReference type="PANTHER" id="PTHR33558:SF1">
    <property type="entry name" value="GLUTAREDOXIN-LIKE PROTEIN C5ORF63 HOMOLOG"/>
    <property type="match status" value="1"/>
</dbReference>
<keyword evidence="3" id="KW-1185">Reference proteome</keyword>
<dbReference type="SUPFAM" id="SSF52833">
    <property type="entry name" value="Thioredoxin-like"/>
    <property type="match status" value="1"/>
</dbReference>
<reference evidence="2 3" key="1">
    <citation type="submission" date="2016-02" db="EMBL/GenBank/DDBJ databases">
        <title>Genome analysis of coral dinoflagellate symbionts highlights evolutionary adaptations to a symbiotic lifestyle.</title>
        <authorList>
            <person name="Aranda M."/>
            <person name="Li Y."/>
            <person name="Liew Y.J."/>
            <person name="Baumgarten S."/>
            <person name="Simakov O."/>
            <person name="Wilson M."/>
            <person name="Piel J."/>
            <person name="Ashoor H."/>
            <person name="Bougouffa S."/>
            <person name="Bajic V.B."/>
            <person name="Ryu T."/>
            <person name="Ravasi T."/>
            <person name="Bayer T."/>
            <person name="Micklem G."/>
            <person name="Kim H."/>
            <person name="Bhak J."/>
            <person name="Lajeunesse T.C."/>
            <person name="Voolstra C.R."/>
        </authorList>
    </citation>
    <scope>NUCLEOTIDE SEQUENCE [LARGE SCALE GENOMIC DNA]</scope>
    <source>
        <strain evidence="2 3">CCMP2467</strain>
    </source>
</reference>
<gene>
    <name evidence="2" type="ORF">AK812_SmicGene4770</name>
</gene>
<evidence type="ECO:0000313" key="2">
    <source>
        <dbReference type="EMBL" id="OLQ11436.1"/>
    </source>
</evidence>
<dbReference type="PANTHER" id="PTHR33558">
    <property type="entry name" value="GLUTAREDOXIN-LIKE PROTEIN C5ORF63 HOMOLOG"/>
    <property type="match status" value="1"/>
</dbReference>
<keyword evidence="1" id="KW-1133">Transmembrane helix</keyword>
<name>A0A1Q9EVG6_SYMMI</name>
<dbReference type="AlphaFoldDB" id="A0A1Q9EVG6"/>
<sequence length="254" mass="27097">MRPSFAKVHQSARLPAIPAMRSSASSRGLSTVVVLTGVRLLHRSRPARRFHSSRFATGTAEKVPQVTLFTKPGCTLCDKAVAKLKETTQPFQLSTVNIDAPGNESWRERYWCDIPVFHIDGAFWAKHRLTDEEVESALAEAASGSFTRRDGEPDSRAFAAPVEASSSSPCGGHDCEGEDCNCVLLEPPWVAASAAKIIEAPEWTGAIASSPARARATPPQRLQGAMALITGGLGGLGVLATLSLEFSMKSGLPL</sequence>
<keyword evidence="1" id="KW-0472">Membrane</keyword>
<evidence type="ECO:0000256" key="1">
    <source>
        <dbReference type="SAM" id="Phobius"/>
    </source>
</evidence>
<keyword evidence="1" id="KW-0812">Transmembrane</keyword>
<dbReference type="Gene3D" id="3.40.30.10">
    <property type="entry name" value="Glutaredoxin"/>
    <property type="match status" value="1"/>
</dbReference>
<organism evidence="2 3">
    <name type="scientific">Symbiodinium microadriaticum</name>
    <name type="common">Dinoflagellate</name>
    <name type="synonym">Zooxanthella microadriatica</name>
    <dbReference type="NCBI Taxonomy" id="2951"/>
    <lineage>
        <taxon>Eukaryota</taxon>
        <taxon>Sar</taxon>
        <taxon>Alveolata</taxon>
        <taxon>Dinophyceae</taxon>
        <taxon>Suessiales</taxon>
        <taxon>Symbiodiniaceae</taxon>
        <taxon>Symbiodinium</taxon>
    </lineage>
</organism>
<dbReference type="OrthoDB" id="429967at2759"/>
<dbReference type="InterPro" id="IPR008554">
    <property type="entry name" value="Glutaredoxin-like"/>
</dbReference>
<proteinExistence type="predicted"/>
<evidence type="ECO:0000313" key="3">
    <source>
        <dbReference type="Proteomes" id="UP000186817"/>
    </source>
</evidence>
<dbReference type="EMBL" id="LSRX01000059">
    <property type="protein sequence ID" value="OLQ11436.1"/>
    <property type="molecule type" value="Genomic_DNA"/>
</dbReference>
<dbReference type="InterPro" id="IPR052565">
    <property type="entry name" value="Glutaredoxin-like_YDR286C"/>
</dbReference>
<dbReference type="Proteomes" id="UP000186817">
    <property type="component" value="Unassembled WGS sequence"/>
</dbReference>